<dbReference type="PANTHER" id="PTHR45964:SF5">
    <property type="entry name" value="WSCD FAMILY MEMBER CG9164"/>
    <property type="match status" value="1"/>
</dbReference>
<dbReference type="AlphaFoldDB" id="A0A918JIV4"/>
<dbReference type="InterPro" id="IPR000863">
    <property type="entry name" value="Sulfotransferase_dom"/>
</dbReference>
<keyword evidence="3" id="KW-1185">Reference proteome</keyword>
<dbReference type="InterPro" id="IPR051589">
    <property type="entry name" value="Sialate-O-sulfotransferase"/>
</dbReference>
<dbReference type="EMBL" id="BMXP01000003">
    <property type="protein sequence ID" value="GGW82289.1"/>
    <property type="molecule type" value="Genomic_DNA"/>
</dbReference>
<protein>
    <recommendedName>
        <fullName evidence="1">Sulfotransferase domain-containing protein</fullName>
    </recommendedName>
</protein>
<dbReference type="PANTHER" id="PTHR45964">
    <property type="entry name" value="WSCD FAMILY MEMBER CG9164"/>
    <property type="match status" value="1"/>
</dbReference>
<reference evidence="2" key="2">
    <citation type="submission" date="2020-09" db="EMBL/GenBank/DDBJ databases">
        <authorList>
            <person name="Sun Q."/>
            <person name="Kim S."/>
        </authorList>
    </citation>
    <scope>NUCLEOTIDE SEQUENCE</scope>
    <source>
        <strain evidence="2">KCTC 22164</strain>
    </source>
</reference>
<evidence type="ECO:0000259" key="1">
    <source>
        <dbReference type="Pfam" id="PF00685"/>
    </source>
</evidence>
<gene>
    <name evidence="2" type="ORF">GCM10007391_14150</name>
</gene>
<sequence>MSKLAMPQGKVVVNACFPRSGHRFLRQLLNKVYGQSFNSDTYHPRKGKEGVGEEHLQRANYIKSHDFELAGTAMLEQLHGGKREFLVQLRHPLMAISSYYEFALKHNHVARNSQRSWDDFLVSRLEYWKQFASTWWLNKALPESQYCLVNYESLTHNTTSELERVVSFISGEESVAEINLAKVTDSAPFLQYNNDTQSKKASVRTPEQFQYFDHATFAEIENKLARDYLVPLGIPLLFEE</sequence>
<proteinExistence type="predicted"/>
<name>A0A918JIV4_9ALTE</name>
<accession>A0A918JIV4</accession>
<dbReference type="SUPFAM" id="SSF52540">
    <property type="entry name" value="P-loop containing nucleoside triphosphate hydrolases"/>
    <property type="match status" value="1"/>
</dbReference>
<dbReference type="Proteomes" id="UP000631300">
    <property type="component" value="Unassembled WGS sequence"/>
</dbReference>
<dbReference type="GO" id="GO:0008146">
    <property type="term" value="F:sulfotransferase activity"/>
    <property type="evidence" value="ECO:0007669"/>
    <property type="project" value="InterPro"/>
</dbReference>
<dbReference type="Gene3D" id="3.40.50.300">
    <property type="entry name" value="P-loop containing nucleotide triphosphate hydrolases"/>
    <property type="match status" value="1"/>
</dbReference>
<dbReference type="InterPro" id="IPR027417">
    <property type="entry name" value="P-loop_NTPase"/>
</dbReference>
<feature type="domain" description="Sulfotransferase" evidence="1">
    <location>
        <begin position="88"/>
        <end position="199"/>
    </location>
</feature>
<dbReference type="RefSeq" id="WP_189404814.1">
    <property type="nucleotide sequence ID" value="NZ_BMXP01000003.1"/>
</dbReference>
<evidence type="ECO:0000313" key="2">
    <source>
        <dbReference type="EMBL" id="GGW82289.1"/>
    </source>
</evidence>
<evidence type="ECO:0000313" key="3">
    <source>
        <dbReference type="Proteomes" id="UP000631300"/>
    </source>
</evidence>
<comment type="caution">
    <text evidence="2">The sequence shown here is derived from an EMBL/GenBank/DDBJ whole genome shotgun (WGS) entry which is preliminary data.</text>
</comment>
<dbReference type="Pfam" id="PF00685">
    <property type="entry name" value="Sulfotransfer_1"/>
    <property type="match status" value="1"/>
</dbReference>
<reference evidence="2" key="1">
    <citation type="journal article" date="2014" name="Int. J. Syst. Evol. Microbiol.">
        <title>Complete genome sequence of Corynebacterium casei LMG S-19264T (=DSM 44701T), isolated from a smear-ripened cheese.</title>
        <authorList>
            <consortium name="US DOE Joint Genome Institute (JGI-PGF)"/>
            <person name="Walter F."/>
            <person name="Albersmeier A."/>
            <person name="Kalinowski J."/>
            <person name="Ruckert C."/>
        </authorList>
    </citation>
    <scope>NUCLEOTIDE SEQUENCE</scope>
    <source>
        <strain evidence="2">KCTC 22164</strain>
    </source>
</reference>
<organism evidence="2 3">
    <name type="scientific">Alteromonas halophila</name>
    <dbReference type="NCBI Taxonomy" id="516698"/>
    <lineage>
        <taxon>Bacteria</taxon>
        <taxon>Pseudomonadati</taxon>
        <taxon>Pseudomonadota</taxon>
        <taxon>Gammaproteobacteria</taxon>
        <taxon>Alteromonadales</taxon>
        <taxon>Alteromonadaceae</taxon>
        <taxon>Alteromonas/Salinimonas group</taxon>
        <taxon>Alteromonas</taxon>
    </lineage>
</organism>